<name>A0A917T5C6_9ACTN</name>
<evidence type="ECO:0000313" key="3">
    <source>
        <dbReference type="EMBL" id="GGM08734.1"/>
    </source>
</evidence>
<organism evidence="3 4">
    <name type="scientific">Nakamurella endophytica</name>
    <dbReference type="NCBI Taxonomy" id="1748367"/>
    <lineage>
        <taxon>Bacteria</taxon>
        <taxon>Bacillati</taxon>
        <taxon>Actinomycetota</taxon>
        <taxon>Actinomycetes</taxon>
        <taxon>Nakamurellales</taxon>
        <taxon>Nakamurellaceae</taxon>
        <taxon>Nakamurella</taxon>
    </lineage>
</organism>
<dbReference type="Proteomes" id="UP000655208">
    <property type="component" value="Unassembled WGS sequence"/>
</dbReference>
<comment type="caution">
    <text evidence="3">The sequence shown here is derived from an EMBL/GenBank/DDBJ whole genome shotgun (WGS) entry which is preliminary data.</text>
</comment>
<keyword evidence="2" id="KW-1133">Transmembrane helix</keyword>
<accession>A0A917T5C6</accession>
<dbReference type="EMBL" id="BMNA01000006">
    <property type="protein sequence ID" value="GGM08734.1"/>
    <property type="molecule type" value="Genomic_DNA"/>
</dbReference>
<reference evidence="3" key="2">
    <citation type="submission" date="2020-09" db="EMBL/GenBank/DDBJ databases">
        <authorList>
            <person name="Sun Q."/>
            <person name="Zhou Y."/>
        </authorList>
    </citation>
    <scope>NUCLEOTIDE SEQUENCE</scope>
    <source>
        <strain evidence="3">CGMCC 4.7308</strain>
    </source>
</reference>
<sequence length="127" mass="14179">MNTVLAAEAFLTISYTATMSSTGRWAVLVAPTLAVLGLVLAVLAWPGIHAAARLVALWTHRLGEVEDEDHEHEDDVRTRGADAPLRDEVRRRRERDQRRGMLLFRWVPPVFAAVWVVLLVTSVTLKG</sequence>
<keyword evidence="4" id="KW-1185">Reference proteome</keyword>
<proteinExistence type="predicted"/>
<keyword evidence="2" id="KW-0472">Membrane</keyword>
<dbReference type="AlphaFoldDB" id="A0A917T5C6"/>
<evidence type="ECO:0000313" key="4">
    <source>
        <dbReference type="Proteomes" id="UP000655208"/>
    </source>
</evidence>
<gene>
    <name evidence="3" type="ORF">GCM10011594_30800</name>
</gene>
<feature type="transmembrane region" description="Helical" evidence="2">
    <location>
        <begin position="102"/>
        <end position="125"/>
    </location>
</feature>
<evidence type="ECO:0000256" key="1">
    <source>
        <dbReference type="SAM" id="MobiDB-lite"/>
    </source>
</evidence>
<evidence type="ECO:0000256" key="2">
    <source>
        <dbReference type="SAM" id="Phobius"/>
    </source>
</evidence>
<feature type="transmembrane region" description="Helical" evidence="2">
    <location>
        <begin position="25"/>
        <end position="45"/>
    </location>
</feature>
<reference evidence="3" key="1">
    <citation type="journal article" date="2014" name="Int. J. Syst. Evol. Microbiol.">
        <title>Complete genome sequence of Corynebacterium casei LMG S-19264T (=DSM 44701T), isolated from a smear-ripened cheese.</title>
        <authorList>
            <consortium name="US DOE Joint Genome Institute (JGI-PGF)"/>
            <person name="Walter F."/>
            <person name="Albersmeier A."/>
            <person name="Kalinowski J."/>
            <person name="Ruckert C."/>
        </authorList>
    </citation>
    <scope>NUCLEOTIDE SEQUENCE</scope>
    <source>
        <strain evidence="3">CGMCC 4.7308</strain>
    </source>
</reference>
<keyword evidence="2" id="KW-0812">Transmembrane</keyword>
<protein>
    <submittedName>
        <fullName evidence="3">Uncharacterized protein</fullName>
    </submittedName>
</protein>
<feature type="compositionally biased region" description="Basic and acidic residues" evidence="1">
    <location>
        <begin position="73"/>
        <end position="90"/>
    </location>
</feature>
<feature type="region of interest" description="Disordered" evidence="1">
    <location>
        <begin position="67"/>
        <end position="90"/>
    </location>
</feature>